<dbReference type="PRINTS" id="PR00340">
    <property type="entry name" value="PIIGLNB"/>
</dbReference>
<name>A0A6A7KAY8_9FIRM</name>
<gene>
    <name evidence="2" type="ORF">GC105_12900</name>
</gene>
<dbReference type="EMBL" id="WHNX01000024">
    <property type="protein sequence ID" value="MPW26688.1"/>
    <property type="molecule type" value="Genomic_DNA"/>
</dbReference>
<keyword evidence="3" id="KW-1185">Reference proteome</keyword>
<dbReference type="Proteomes" id="UP000440004">
    <property type="component" value="Unassembled WGS sequence"/>
</dbReference>
<evidence type="ECO:0000256" key="1">
    <source>
        <dbReference type="PIRSR" id="PIRSR602187-50"/>
    </source>
</evidence>
<accession>A0A6A7KAY8</accession>
<evidence type="ECO:0000313" key="3">
    <source>
        <dbReference type="Proteomes" id="UP000440004"/>
    </source>
</evidence>
<dbReference type="PANTHER" id="PTHR30115:SF11">
    <property type="entry name" value="NITROGEN REGULATORY PROTEIN P-II HOMOLOG"/>
    <property type="match status" value="1"/>
</dbReference>
<evidence type="ECO:0000313" key="2">
    <source>
        <dbReference type="EMBL" id="MPW26688.1"/>
    </source>
</evidence>
<dbReference type="AlphaFoldDB" id="A0A6A7KAY8"/>
<dbReference type="GO" id="GO:0005829">
    <property type="term" value="C:cytosol"/>
    <property type="evidence" value="ECO:0007669"/>
    <property type="project" value="TreeGrafter"/>
</dbReference>
<dbReference type="GO" id="GO:0005524">
    <property type="term" value="F:ATP binding"/>
    <property type="evidence" value="ECO:0007669"/>
    <property type="project" value="TreeGrafter"/>
</dbReference>
<dbReference type="InterPro" id="IPR002187">
    <property type="entry name" value="N-reg_PII"/>
</dbReference>
<dbReference type="PROSITE" id="PS51343">
    <property type="entry name" value="PII_GLNB_DOM"/>
    <property type="match status" value="1"/>
</dbReference>
<sequence length="116" mass="12609">MSEKISKIEIVIKGSKFEELKDALNEIGITGMTVTQVLGCGMQKGKTEFYRGTEYKIDLLPKVKVEVVVSSVPVDDVVRVAQEVVGTEVGSGKIFVYDVSEVIRLRTGERGSAALS</sequence>
<dbReference type="SUPFAM" id="SSF54913">
    <property type="entry name" value="GlnB-like"/>
    <property type="match status" value="1"/>
</dbReference>
<protein>
    <submittedName>
        <fullName evidence="2">P-II family nitrogen regulator</fullName>
    </submittedName>
</protein>
<comment type="caution">
    <text evidence="2">The sequence shown here is derived from an EMBL/GenBank/DDBJ whole genome shotgun (WGS) entry which is preliminary data.</text>
</comment>
<dbReference type="InterPro" id="IPR015867">
    <property type="entry name" value="N-reg_PII/ATP_PRibTrfase_C"/>
</dbReference>
<proteinExistence type="predicted"/>
<dbReference type="InterPro" id="IPR011322">
    <property type="entry name" value="N-reg_PII-like_a/b"/>
</dbReference>
<dbReference type="PANTHER" id="PTHR30115">
    <property type="entry name" value="NITROGEN REGULATORY PROTEIN P-II"/>
    <property type="match status" value="1"/>
</dbReference>
<dbReference type="RefSeq" id="WP_152805458.1">
    <property type="nucleotide sequence ID" value="NZ_WHNX01000024.1"/>
</dbReference>
<keyword evidence="1" id="KW-0597">Phosphoprotein</keyword>
<reference evidence="2 3" key="1">
    <citation type="submission" date="2019-10" db="EMBL/GenBank/DDBJ databases">
        <title>Alkalibaculum tamaniensis sp.nov., a new alkaliphilic acetogen, isolated on methoxylated aromatics from a mud volcano.</title>
        <authorList>
            <person name="Khomyakova M.A."/>
            <person name="Merkel A.Y."/>
            <person name="Bonch-Osmolovskaya E.A."/>
            <person name="Slobodkin A.I."/>
        </authorList>
    </citation>
    <scope>NUCLEOTIDE SEQUENCE [LARGE SCALE GENOMIC DNA]</scope>
    <source>
        <strain evidence="2 3">M08DMB</strain>
    </source>
</reference>
<organism evidence="2 3">
    <name type="scientific">Alkalibaculum sporogenes</name>
    <dbReference type="NCBI Taxonomy" id="2655001"/>
    <lineage>
        <taxon>Bacteria</taxon>
        <taxon>Bacillati</taxon>
        <taxon>Bacillota</taxon>
        <taxon>Clostridia</taxon>
        <taxon>Eubacteriales</taxon>
        <taxon>Eubacteriaceae</taxon>
        <taxon>Alkalibaculum</taxon>
    </lineage>
</organism>
<dbReference type="SMART" id="SM00938">
    <property type="entry name" value="P-II"/>
    <property type="match status" value="1"/>
</dbReference>
<dbReference type="Gene3D" id="3.30.70.120">
    <property type="match status" value="1"/>
</dbReference>
<dbReference type="GO" id="GO:0030234">
    <property type="term" value="F:enzyme regulator activity"/>
    <property type="evidence" value="ECO:0007669"/>
    <property type="project" value="InterPro"/>
</dbReference>
<feature type="modified residue" description="O-UMP-tyrosine" evidence="1">
    <location>
        <position position="55"/>
    </location>
</feature>
<dbReference type="Pfam" id="PF00543">
    <property type="entry name" value="P-II"/>
    <property type="match status" value="1"/>
</dbReference>
<dbReference type="GO" id="GO:0006808">
    <property type="term" value="P:regulation of nitrogen utilization"/>
    <property type="evidence" value="ECO:0007669"/>
    <property type="project" value="InterPro"/>
</dbReference>